<keyword evidence="1" id="KW-0812">Transmembrane</keyword>
<evidence type="ECO:0000313" key="2">
    <source>
        <dbReference type="EMBL" id="GEK80208.1"/>
    </source>
</evidence>
<evidence type="ECO:0000313" key="3">
    <source>
        <dbReference type="Proteomes" id="UP000321749"/>
    </source>
</evidence>
<proteinExistence type="predicted"/>
<feature type="transmembrane region" description="Helical" evidence="1">
    <location>
        <begin position="44"/>
        <end position="64"/>
    </location>
</feature>
<dbReference type="RefSeq" id="WP_146794279.1">
    <property type="nucleotide sequence ID" value="NZ_BJUU01000008.1"/>
</dbReference>
<feature type="transmembrane region" description="Helical" evidence="1">
    <location>
        <begin position="120"/>
        <end position="138"/>
    </location>
</feature>
<organism evidence="2 3">
    <name type="scientific">Agrococcus baldri</name>
    <dbReference type="NCBI Taxonomy" id="153730"/>
    <lineage>
        <taxon>Bacteria</taxon>
        <taxon>Bacillati</taxon>
        <taxon>Actinomycetota</taxon>
        <taxon>Actinomycetes</taxon>
        <taxon>Micrococcales</taxon>
        <taxon>Microbacteriaceae</taxon>
        <taxon>Agrococcus</taxon>
    </lineage>
</organism>
<feature type="transmembrane region" description="Helical" evidence="1">
    <location>
        <begin position="171"/>
        <end position="189"/>
    </location>
</feature>
<accession>A0AA87RIX3</accession>
<feature type="transmembrane region" description="Helical" evidence="1">
    <location>
        <begin position="145"/>
        <end position="165"/>
    </location>
</feature>
<gene>
    <name evidence="2" type="ORF">ABA31_15590</name>
</gene>
<keyword evidence="1" id="KW-1133">Transmembrane helix</keyword>
<reference evidence="2 3" key="1">
    <citation type="submission" date="2019-07" db="EMBL/GenBank/DDBJ databases">
        <title>Whole genome shotgun sequence of Agrococcus baldri NBRC 103055.</title>
        <authorList>
            <person name="Hosoyama A."/>
            <person name="Uohara A."/>
            <person name="Ohji S."/>
            <person name="Ichikawa N."/>
        </authorList>
    </citation>
    <scope>NUCLEOTIDE SEQUENCE [LARGE SCALE GENOMIC DNA]</scope>
    <source>
        <strain evidence="2 3">NBRC 103055</strain>
    </source>
</reference>
<dbReference type="Proteomes" id="UP000321749">
    <property type="component" value="Unassembled WGS sequence"/>
</dbReference>
<keyword evidence="3" id="KW-1185">Reference proteome</keyword>
<evidence type="ECO:0000256" key="1">
    <source>
        <dbReference type="SAM" id="Phobius"/>
    </source>
</evidence>
<name>A0AA87RIX3_9MICO</name>
<comment type="caution">
    <text evidence="2">The sequence shown here is derived from an EMBL/GenBank/DDBJ whole genome shotgun (WGS) entry which is preliminary data.</text>
</comment>
<keyword evidence="1" id="KW-0472">Membrane</keyword>
<feature type="transmembrane region" description="Helical" evidence="1">
    <location>
        <begin position="201"/>
        <end position="222"/>
    </location>
</feature>
<sequence>MTGPESAARPPSEREPGATAAHDLAAGAAVQRAAERAPTALRRWPSLAGLLLGAAMAAALFLTAGGRVEFGAAETAQVLVAAGLVYLGAAAFGIPWSAWVLFAITVVLIAVGIVEPGFDPLRIMLALAIVLAVWGLARGRARPRWGLPLTTAAMLLIVALALGGGLLPQPWAGILVGVGLLAHAAWDWHHHRTRRVVSGSLAELCMVLDTVLGLGIIAFSLLG</sequence>
<feature type="transmembrane region" description="Helical" evidence="1">
    <location>
        <begin position="70"/>
        <end position="89"/>
    </location>
</feature>
<dbReference type="EMBL" id="BJUU01000008">
    <property type="protein sequence ID" value="GEK80208.1"/>
    <property type="molecule type" value="Genomic_DNA"/>
</dbReference>
<dbReference type="AlphaFoldDB" id="A0AA87RIX3"/>
<protein>
    <submittedName>
        <fullName evidence="2">Uncharacterized protein</fullName>
    </submittedName>
</protein>